<evidence type="ECO:0000313" key="2">
    <source>
        <dbReference type="EMBL" id="MBJ9685848.1"/>
    </source>
</evidence>
<sequence length="180" mass="19738">MEPILAEINANDIDAVIVHGRSPRVDAPSIAQEVGQTIPLGYRALDVGRHRTYEVIDQIGASESVELICAVFDVSRSCLYAHRGRARRVDAERMALRSRVRELFIESRSSAGSRSIMGMMREEGTTIVRFKVSRLMEELGLICKQPGSHTPPSRPAMRSIHCSNAATAGSAPRSAFVTSM</sequence>
<evidence type="ECO:0000259" key="1">
    <source>
        <dbReference type="Pfam" id="PF13276"/>
    </source>
</evidence>
<dbReference type="EMBL" id="JADVKH010000002">
    <property type="protein sequence ID" value="MBJ9685848.1"/>
    <property type="molecule type" value="Genomic_DNA"/>
</dbReference>
<evidence type="ECO:0000313" key="3">
    <source>
        <dbReference type="Proteomes" id="UP000808215"/>
    </source>
</evidence>
<dbReference type="Pfam" id="PF13276">
    <property type="entry name" value="HTH_21"/>
    <property type="match status" value="1"/>
</dbReference>
<dbReference type="Proteomes" id="UP000808215">
    <property type="component" value="Unassembled WGS sequence"/>
</dbReference>
<gene>
    <name evidence="2" type="ORF">I5589_02025</name>
</gene>
<dbReference type="InterPro" id="IPR025948">
    <property type="entry name" value="HTH-like_dom"/>
</dbReference>
<accession>A0ABS1ANX9</accession>
<dbReference type="PANTHER" id="PTHR46889">
    <property type="entry name" value="TRANSPOSASE INSF FOR INSERTION SEQUENCE IS3B-RELATED"/>
    <property type="match status" value="1"/>
</dbReference>
<keyword evidence="3" id="KW-1185">Reference proteome</keyword>
<dbReference type="PANTHER" id="PTHR46889:SF4">
    <property type="entry name" value="TRANSPOSASE INSO FOR INSERTION SEQUENCE ELEMENT IS911B-RELATED"/>
    <property type="match status" value="1"/>
</dbReference>
<protein>
    <submittedName>
        <fullName evidence="2">IS3 family transposase</fullName>
    </submittedName>
</protein>
<feature type="domain" description="HTH-like" evidence="1">
    <location>
        <begin position="95"/>
        <end position="147"/>
    </location>
</feature>
<reference evidence="2 3" key="1">
    <citation type="submission" date="2020-11" db="EMBL/GenBank/DDBJ databases">
        <title>Enhanced detection system for hospital associated transmission using whole genome sequencing surveillance.</title>
        <authorList>
            <person name="Harrison L.H."/>
            <person name="Van Tyne D."/>
            <person name="Marsh J.W."/>
            <person name="Griffith M.P."/>
            <person name="Snyder D.J."/>
            <person name="Cooper V.S."/>
            <person name="Mustapha M."/>
        </authorList>
    </citation>
    <scope>NUCLEOTIDE SEQUENCE [LARGE SCALE GENOMIC DNA]</scope>
    <source>
        <strain evidence="2 3">BC00020</strain>
    </source>
</reference>
<organism evidence="2 3">
    <name type="scientific">Burkholderia vietnamiensis</name>
    <dbReference type="NCBI Taxonomy" id="60552"/>
    <lineage>
        <taxon>Bacteria</taxon>
        <taxon>Pseudomonadati</taxon>
        <taxon>Pseudomonadota</taxon>
        <taxon>Betaproteobacteria</taxon>
        <taxon>Burkholderiales</taxon>
        <taxon>Burkholderiaceae</taxon>
        <taxon>Burkholderia</taxon>
        <taxon>Burkholderia cepacia complex</taxon>
    </lineage>
</organism>
<comment type="caution">
    <text evidence="2">The sequence shown here is derived from an EMBL/GenBank/DDBJ whole genome shotgun (WGS) entry which is preliminary data.</text>
</comment>
<name>A0ABS1ANX9_BURVI</name>
<proteinExistence type="predicted"/>
<dbReference type="InterPro" id="IPR050900">
    <property type="entry name" value="Transposase_IS3/IS150/IS904"/>
</dbReference>